<dbReference type="OrthoDB" id="10053661at2759"/>
<dbReference type="Proteomes" id="UP000663852">
    <property type="component" value="Unassembled WGS sequence"/>
</dbReference>
<comment type="caution">
    <text evidence="2">The sequence shown here is derived from an EMBL/GenBank/DDBJ whole genome shotgun (WGS) entry which is preliminary data.</text>
</comment>
<dbReference type="AlphaFoldDB" id="A0A815F1K5"/>
<protein>
    <submittedName>
        <fullName evidence="2">Uncharacterized protein</fullName>
    </submittedName>
</protein>
<evidence type="ECO:0000313" key="5">
    <source>
        <dbReference type="Proteomes" id="UP000663852"/>
    </source>
</evidence>
<evidence type="ECO:0000313" key="2">
    <source>
        <dbReference type="EMBL" id="CAF1317398.1"/>
    </source>
</evidence>
<feature type="region of interest" description="Disordered" evidence="1">
    <location>
        <begin position="1"/>
        <end position="22"/>
    </location>
</feature>
<evidence type="ECO:0000256" key="1">
    <source>
        <dbReference type="SAM" id="MobiDB-lite"/>
    </source>
</evidence>
<feature type="region of interest" description="Disordered" evidence="1">
    <location>
        <begin position="75"/>
        <end position="98"/>
    </location>
</feature>
<name>A0A815F1K5_ADIRI</name>
<accession>A0A815F1K5</accession>
<proteinExistence type="predicted"/>
<dbReference type="Proteomes" id="UP000663828">
    <property type="component" value="Unassembled WGS sequence"/>
</dbReference>
<dbReference type="EMBL" id="CAJNOR010007275">
    <property type="protein sequence ID" value="CAF1614203.1"/>
    <property type="molecule type" value="Genomic_DNA"/>
</dbReference>
<reference evidence="2" key="1">
    <citation type="submission" date="2021-02" db="EMBL/GenBank/DDBJ databases">
        <authorList>
            <person name="Nowell W R."/>
        </authorList>
    </citation>
    <scope>NUCLEOTIDE SEQUENCE</scope>
</reference>
<evidence type="ECO:0000313" key="4">
    <source>
        <dbReference type="Proteomes" id="UP000663828"/>
    </source>
</evidence>
<keyword evidence="4" id="KW-1185">Reference proteome</keyword>
<evidence type="ECO:0000313" key="3">
    <source>
        <dbReference type="EMBL" id="CAF1614203.1"/>
    </source>
</evidence>
<dbReference type="EMBL" id="CAJNOJ010000231">
    <property type="protein sequence ID" value="CAF1317398.1"/>
    <property type="molecule type" value="Genomic_DNA"/>
</dbReference>
<feature type="compositionally biased region" description="Basic and acidic residues" evidence="1">
    <location>
        <begin position="75"/>
        <end position="86"/>
    </location>
</feature>
<sequence>MNGEKSTTAAHTSTSRPNPWDPLEYCRKHNFSVQSTPPLSIRQYVRSTIRNNHGNGPWKPTGVYHANINIDDRNSSKVLPDLKPEPRTVVNKGTPWRPSGHRIFKPVPYFDCPSLRWSMEDVKRSMPEFQTTSTKSS</sequence>
<gene>
    <name evidence="2" type="ORF">EDS130_LOCUS31475</name>
    <name evidence="3" type="ORF">XAT740_LOCUS49328</name>
</gene>
<organism evidence="2 5">
    <name type="scientific">Adineta ricciae</name>
    <name type="common">Rotifer</name>
    <dbReference type="NCBI Taxonomy" id="249248"/>
    <lineage>
        <taxon>Eukaryota</taxon>
        <taxon>Metazoa</taxon>
        <taxon>Spiralia</taxon>
        <taxon>Gnathifera</taxon>
        <taxon>Rotifera</taxon>
        <taxon>Eurotatoria</taxon>
        <taxon>Bdelloidea</taxon>
        <taxon>Adinetida</taxon>
        <taxon>Adinetidae</taxon>
        <taxon>Adineta</taxon>
    </lineage>
</organism>
<feature type="compositionally biased region" description="Polar residues" evidence="1">
    <location>
        <begin position="1"/>
        <end position="17"/>
    </location>
</feature>